<protein>
    <submittedName>
        <fullName evidence="1">Uncharacterized protein</fullName>
    </submittedName>
</protein>
<dbReference type="AlphaFoldDB" id="A0AAD5UVD2"/>
<organism evidence="1 2">
    <name type="scientific">Meripilus lineatus</name>
    <dbReference type="NCBI Taxonomy" id="2056292"/>
    <lineage>
        <taxon>Eukaryota</taxon>
        <taxon>Fungi</taxon>
        <taxon>Dikarya</taxon>
        <taxon>Basidiomycota</taxon>
        <taxon>Agaricomycotina</taxon>
        <taxon>Agaricomycetes</taxon>
        <taxon>Polyporales</taxon>
        <taxon>Meripilaceae</taxon>
        <taxon>Meripilus</taxon>
    </lineage>
</organism>
<name>A0AAD5UVD2_9APHY</name>
<dbReference type="Proteomes" id="UP001212997">
    <property type="component" value="Unassembled WGS sequence"/>
</dbReference>
<evidence type="ECO:0000313" key="1">
    <source>
        <dbReference type="EMBL" id="KAJ3478831.1"/>
    </source>
</evidence>
<gene>
    <name evidence="1" type="ORF">NLI96_g9485</name>
</gene>
<evidence type="ECO:0000313" key="2">
    <source>
        <dbReference type="Proteomes" id="UP001212997"/>
    </source>
</evidence>
<dbReference type="EMBL" id="JANAWD010000481">
    <property type="protein sequence ID" value="KAJ3478831.1"/>
    <property type="molecule type" value="Genomic_DNA"/>
</dbReference>
<comment type="caution">
    <text evidence="1">The sequence shown here is derived from an EMBL/GenBank/DDBJ whole genome shotgun (WGS) entry which is preliminary data.</text>
</comment>
<keyword evidence="2" id="KW-1185">Reference proteome</keyword>
<reference evidence="1" key="1">
    <citation type="submission" date="2022-07" db="EMBL/GenBank/DDBJ databases">
        <title>Genome Sequence of Physisporinus lineatus.</title>
        <authorList>
            <person name="Buettner E."/>
        </authorList>
    </citation>
    <scope>NUCLEOTIDE SEQUENCE</scope>
    <source>
        <strain evidence="1">VT162</strain>
    </source>
</reference>
<sequence length="84" mass="9386">MPNTFPLFQVSPASLQCLRKEVLYLPYADSPWESLDEPFCLLKSGWNNDWRAMAVDSYTGIPGLNCLGNTPYSNAQQGQTTLGR</sequence>
<proteinExistence type="predicted"/>
<accession>A0AAD5UVD2</accession>